<feature type="domain" description="SPW repeat-containing integral membrane" evidence="2">
    <location>
        <begin position="34"/>
        <end position="135"/>
    </location>
</feature>
<gene>
    <name evidence="3" type="ORF">GCM10009663_25630</name>
</gene>
<dbReference type="EMBL" id="BAAALD010000019">
    <property type="protein sequence ID" value="GAA1081632.1"/>
    <property type="molecule type" value="Genomic_DNA"/>
</dbReference>
<sequence>MSTQLPGMERHPDILAMREHYERVTSTMLAQGVEALCIIAGIFLAISPWVVGFALFPAAGGIQGVTLSNLICGLTFAFLLGGYATAFERTHARAYAGLALGAWTIVAPWATVGDQAFYRTIWTNCVTGGVMVCLAGAAIAMAMTGMSSKMGMGRSRG</sequence>
<evidence type="ECO:0000313" key="4">
    <source>
        <dbReference type="Proteomes" id="UP001499987"/>
    </source>
</evidence>
<feature type="transmembrane region" description="Helical" evidence="1">
    <location>
        <begin position="121"/>
        <end position="146"/>
    </location>
</feature>
<feature type="transmembrane region" description="Helical" evidence="1">
    <location>
        <begin position="92"/>
        <end position="109"/>
    </location>
</feature>
<keyword evidence="1" id="KW-0472">Membrane</keyword>
<proteinExistence type="predicted"/>
<reference evidence="4" key="1">
    <citation type="journal article" date="2019" name="Int. J. Syst. Evol. Microbiol.">
        <title>The Global Catalogue of Microorganisms (GCM) 10K type strain sequencing project: providing services to taxonomists for standard genome sequencing and annotation.</title>
        <authorList>
            <consortium name="The Broad Institute Genomics Platform"/>
            <consortium name="The Broad Institute Genome Sequencing Center for Infectious Disease"/>
            <person name="Wu L."/>
            <person name="Ma J."/>
        </authorList>
    </citation>
    <scope>NUCLEOTIDE SEQUENCE [LARGE SCALE GENOMIC DNA]</scope>
    <source>
        <strain evidence="4">JCM 13002</strain>
    </source>
</reference>
<keyword evidence="4" id="KW-1185">Reference proteome</keyword>
<evidence type="ECO:0000313" key="3">
    <source>
        <dbReference type="EMBL" id="GAA1081632.1"/>
    </source>
</evidence>
<keyword evidence="1" id="KW-1133">Transmembrane helix</keyword>
<accession>A0ABP4DZE6</accession>
<dbReference type="Pfam" id="PF03779">
    <property type="entry name" value="SPW"/>
    <property type="match status" value="1"/>
</dbReference>
<feature type="transmembrane region" description="Helical" evidence="1">
    <location>
        <begin position="33"/>
        <end position="56"/>
    </location>
</feature>
<evidence type="ECO:0000256" key="1">
    <source>
        <dbReference type="SAM" id="Phobius"/>
    </source>
</evidence>
<keyword evidence="1" id="KW-0812">Transmembrane</keyword>
<organism evidence="3 4">
    <name type="scientific">Kitasatospora arboriphila</name>
    <dbReference type="NCBI Taxonomy" id="258052"/>
    <lineage>
        <taxon>Bacteria</taxon>
        <taxon>Bacillati</taxon>
        <taxon>Actinomycetota</taxon>
        <taxon>Actinomycetes</taxon>
        <taxon>Kitasatosporales</taxon>
        <taxon>Streptomycetaceae</taxon>
        <taxon>Kitasatospora</taxon>
    </lineage>
</organism>
<protein>
    <submittedName>
        <fullName evidence="3">SPW repeat protein</fullName>
    </submittedName>
</protein>
<evidence type="ECO:0000259" key="2">
    <source>
        <dbReference type="Pfam" id="PF03779"/>
    </source>
</evidence>
<comment type="caution">
    <text evidence="3">The sequence shown here is derived from an EMBL/GenBank/DDBJ whole genome shotgun (WGS) entry which is preliminary data.</text>
</comment>
<dbReference type="Proteomes" id="UP001499987">
    <property type="component" value="Unassembled WGS sequence"/>
</dbReference>
<dbReference type="InterPro" id="IPR005530">
    <property type="entry name" value="SPW"/>
</dbReference>
<name>A0ABP4DZE6_9ACTN</name>
<feature type="transmembrane region" description="Helical" evidence="1">
    <location>
        <begin position="62"/>
        <end position="80"/>
    </location>
</feature>